<dbReference type="Gene3D" id="3.30.450.20">
    <property type="entry name" value="PAS domain"/>
    <property type="match status" value="1"/>
</dbReference>
<evidence type="ECO:0000313" key="4">
    <source>
        <dbReference type="EMBL" id="AUB54625.1"/>
    </source>
</evidence>
<name>A0A2H4V959_9EURY</name>
<proteinExistence type="predicted"/>
<dbReference type="SMART" id="SM00387">
    <property type="entry name" value="HATPase_c"/>
    <property type="match status" value="1"/>
</dbReference>
<dbReference type="PROSITE" id="PS50113">
    <property type="entry name" value="PAC"/>
    <property type="match status" value="1"/>
</dbReference>
<sequence>MHSNSEDNWDSIREKIIGLGEQSIRKSYYPELQERLSELERFRALLDETNEAIFLSEVPSGHFTDVNNSACQQLGYSAGKMLEMNVEDIIAPDKLDEMRTIIFSLFDGKHFQNRKTIETVLQGSDGSQINVEMSISLVKFSDAFYTVMVARDITERKLFEDALKSSLKEKEVLIQEIHHRVKNNMQIISSLLNLQKQYVNDEEAVNVLKESQNRVKSMAMIHEKLYKSRNFSEINFAEYIRSLVSDLFYSYGVDSNRIKTIIVLEEVMMGLETAIPCGLIISELVTNTLKYAFPHTEPGEFKIELHSSSDRCYNLIISDNGVGIPENIDFDETDTLGLQLVNSLVNQLEGTIELTRKNGTEFKIKFKELQYEERM</sequence>
<organism evidence="4 5">
    <name type="scientific">Methanobacterium subterraneum</name>
    <dbReference type="NCBI Taxonomy" id="59277"/>
    <lineage>
        <taxon>Archaea</taxon>
        <taxon>Methanobacteriati</taxon>
        <taxon>Methanobacteriota</taxon>
        <taxon>Methanomada group</taxon>
        <taxon>Methanobacteria</taxon>
        <taxon>Methanobacteriales</taxon>
        <taxon>Methanobacteriaceae</taxon>
        <taxon>Methanobacterium</taxon>
    </lineage>
</organism>
<evidence type="ECO:0000259" key="2">
    <source>
        <dbReference type="PROSITE" id="PS50112"/>
    </source>
</evidence>
<dbReference type="InterPro" id="IPR000014">
    <property type="entry name" value="PAS"/>
</dbReference>
<dbReference type="InterPro" id="IPR035965">
    <property type="entry name" value="PAS-like_dom_sf"/>
</dbReference>
<dbReference type="PROSITE" id="PS50112">
    <property type="entry name" value="PAS"/>
    <property type="match status" value="1"/>
</dbReference>
<evidence type="ECO:0000313" key="5">
    <source>
        <dbReference type="Proteomes" id="UP000232806"/>
    </source>
</evidence>
<dbReference type="OrthoDB" id="8127at2157"/>
<evidence type="ECO:0000259" key="3">
    <source>
        <dbReference type="PROSITE" id="PS50113"/>
    </source>
</evidence>
<evidence type="ECO:0000259" key="1">
    <source>
        <dbReference type="PROSITE" id="PS50109"/>
    </source>
</evidence>
<dbReference type="EMBL" id="CP017766">
    <property type="protein sequence ID" value="AUB54625.1"/>
    <property type="molecule type" value="Genomic_DNA"/>
</dbReference>
<dbReference type="SMART" id="SM00091">
    <property type="entry name" value="PAS"/>
    <property type="match status" value="1"/>
</dbReference>
<accession>A0A2H4V959</accession>
<dbReference type="SUPFAM" id="SSF55785">
    <property type="entry name" value="PYP-like sensor domain (PAS domain)"/>
    <property type="match status" value="1"/>
</dbReference>
<protein>
    <submittedName>
        <fullName evidence="4">Histidine kinase</fullName>
    </submittedName>
</protein>
<dbReference type="NCBIfam" id="TIGR00229">
    <property type="entry name" value="sensory_box"/>
    <property type="match status" value="1"/>
</dbReference>
<feature type="domain" description="Histidine kinase" evidence="1">
    <location>
        <begin position="176"/>
        <end position="370"/>
    </location>
</feature>
<dbReference type="Gene3D" id="3.30.565.10">
    <property type="entry name" value="Histidine kinase-like ATPase, C-terminal domain"/>
    <property type="match status" value="1"/>
</dbReference>
<keyword evidence="4" id="KW-0808">Transferase</keyword>
<dbReference type="Pfam" id="PF02518">
    <property type="entry name" value="HATPase_c"/>
    <property type="match status" value="1"/>
</dbReference>
<dbReference type="AlphaFoldDB" id="A0A2H4V959"/>
<dbReference type="PANTHER" id="PTHR43065:SF23">
    <property type="entry name" value="SENSOR HISTIDINE KINASE PDTAS"/>
    <property type="match status" value="1"/>
</dbReference>
<dbReference type="Proteomes" id="UP000232806">
    <property type="component" value="Chromosome"/>
</dbReference>
<keyword evidence="4" id="KW-0418">Kinase</keyword>
<dbReference type="Pfam" id="PF13426">
    <property type="entry name" value="PAS_9"/>
    <property type="match status" value="1"/>
</dbReference>
<dbReference type="CDD" id="cd00130">
    <property type="entry name" value="PAS"/>
    <property type="match status" value="1"/>
</dbReference>
<dbReference type="PROSITE" id="PS50109">
    <property type="entry name" value="HIS_KIN"/>
    <property type="match status" value="1"/>
</dbReference>
<dbReference type="GO" id="GO:0016301">
    <property type="term" value="F:kinase activity"/>
    <property type="evidence" value="ECO:0007669"/>
    <property type="project" value="UniProtKB-KW"/>
</dbReference>
<dbReference type="GeneID" id="35119992"/>
<dbReference type="InterPro" id="IPR000700">
    <property type="entry name" value="PAS-assoc_C"/>
</dbReference>
<dbReference type="Pfam" id="PF07568">
    <property type="entry name" value="HisKA_2"/>
    <property type="match status" value="1"/>
</dbReference>
<dbReference type="RefSeq" id="WP_100904599.1">
    <property type="nucleotide sequence ID" value="NZ_CP017766.1"/>
</dbReference>
<dbReference type="PANTHER" id="PTHR43065">
    <property type="entry name" value="SENSOR HISTIDINE KINASE"/>
    <property type="match status" value="1"/>
</dbReference>
<dbReference type="InterPro" id="IPR036890">
    <property type="entry name" value="HATPase_C_sf"/>
</dbReference>
<reference evidence="4 5" key="1">
    <citation type="submission" date="2016-10" db="EMBL/GenBank/DDBJ databases">
        <title>Comparative genomics between deep and shallow subseafloor isolates.</title>
        <authorList>
            <person name="Ishii S."/>
            <person name="Miller J.R."/>
            <person name="Sutton G."/>
            <person name="Suzuki S."/>
            <person name="Methe B."/>
            <person name="Inagaki F."/>
            <person name="Imachi H."/>
        </authorList>
    </citation>
    <scope>NUCLEOTIDE SEQUENCE [LARGE SCALE GENOMIC DNA]</scope>
    <source>
        <strain evidence="4 5">MO-MB1</strain>
    </source>
</reference>
<dbReference type="InterPro" id="IPR005467">
    <property type="entry name" value="His_kinase_dom"/>
</dbReference>
<gene>
    <name evidence="4" type="ORF">BK007_00355</name>
</gene>
<dbReference type="InterPro" id="IPR003594">
    <property type="entry name" value="HATPase_dom"/>
</dbReference>
<feature type="domain" description="PAS" evidence="2">
    <location>
        <begin position="38"/>
        <end position="109"/>
    </location>
</feature>
<dbReference type="SUPFAM" id="SSF55874">
    <property type="entry name" value="ATPase domain of HSP90 chaperone/DNA topoisomerase II/histidine kinase"/>
    <property type="match status" value="1"/>
</dbReference>
<dbReference type="InterPro" id="IPR011495">
    <property type="entry name" value="Sig_transdc_His_kin_sub2_dim/P"/>
</dbReference>
<feature type="domain" description="PAC" evidence="3">
    <location>
        <begin position="115"/>
        <end position="165"/>
    </location>
</feature>